<sequence length="71" mass="7785">MLKKACPEFSAACRTQWTQIKSQLCTCTKNAISTKSAVLQAQLQACFTVENIGSEMIPILANVWYLISMAG</sequence>
<dbReference type="AlphaFoldDB" id="A0A915K4S8"/>
<name>A0A915K4S8_ROMCU</name>
<dbReference type="Proteomes" id="UP000887565">
    <property type="component" value="Unplaced"/>
</dbReference>
<evidence type="ECO:0000313" key="1">
    <source>
        <dbReference type="Proteomes" id="UP000887565"/>
    </source>
</evidence>
<reference evidence="2" key="1">
    <citation type="submission" date="2022-11" db="UniProtKB">
        <authorList>
            <consortium name="WormBaseParasite"/>
        </authorList>
    </citation>
    <scope>IDENTIFICATION</scope>
</reference>
<organism evidence="1 2">
    <name type="scientific">Romanomermis culicivorax</name>
    <name type="common">Nematode worm</name>
    <dbReference type="NCBI Taxonomy" id="13658"/>
    <lineage>
        <taxon>Eukaryota</taxon>
        <taxon>Metazoa</taxon>
        <taxon>Ecdysozoa</taxon>
        <taxon>Nematoda</taxon>
        <taxon>Enoplea</taxon>
        <taxon>Dorylaimia</taxon>
        <taxon>Mermithida</taxon>
        <taxon>Mermithoidea</taxon>
        <taxon>Mermithidae</taxon>
        <taxon>Romanomermis</taxon>
    </lineage>
</organism>
<protein>
    <submittedName>
        <fullName evidence="2">Uncharacterized protein</fullName>
    </submittedName>
</protein>
<keyword evidence="1" id="KW-1185">Reference proteome</keyword>
<dbReference type="WBParaSite" id="nRc.2.0.1.t33204-RA">
    <property type="protein sequence ID" value="nRc.2.0.1.t33204-RA"/>
    <property type="gene ID" value="nRc.2.0.1.g33204"/>
</dbReference>
<accession>A0A915K4S8</accession>
<proteinExistence type="predicted"/>
<evidence type="ECO:0000313" key="2">
    <source>
        <dbReference type="WBParaSite" id="nRc.2.0.1.t33204-RA"/>
    </source>
</evidence>